<reference evidence="1 2" key="1">
    <citation type="submission" date="2023-08" db="EMBL/GenBank/DDBJ databases">
        <title>Oxalobacteraceae gen .nov., isolated from river sludge outside the plant.</title>
        <authorList>
            <person name="Zhao S.Y."/>
        </authorList>
    </citation>
    <scope>NUCLEOTIDE SEQUENCE [LARGE SCALE GENOMIC DNA]</scope>
    <source>
        <strain evidence="1 2">R-40</strain>
    </source>
</reference>
<keyword evidence="2" id="KW-1185">Reference proteome</keyword>
<dbReference type="RefSeq" id="WP_338437634.1">
    <property type="nucleotide sequence ID" value="NZ_JAUYVH010000011.1"/>
</dbReference>
<dbReference type="EMBL" id="JAUYVH010000011">
    <property type="protein sequence ID" value="MDQ9171695.1"/>
    <property type="molecule type" value="Genomic_DNA"/>
</dbReference>
<evidence type="ECO:0000313" key="1">
    <source>
        <dbReference type="EMBL" id="MDQ9171695.1"/>
    </source>
</evidence>
<proteinExistence type="predicted"/>
<name>A0ABU1BRP9_9BURK</name>
<protein>
    <submittedName>
        <fullName evidence="1">Uncharacterized protein</fullName>
    </submittedName>
</protein>
<sequence length="237" mass="27770">MKIDIKFDFRSDTPPGKDPDAHSTTLRRYHKHLWNKALPCGKIFTLEYGPRNCLLHRSDLGQFFLSSDSAIPTYTKWRIISAIIDQIPYVEREEFIRLSYTIGGMILFPKNRIGKENTINGARGFHPLIKDRFDLTVECIRRFYLGEASPLADTLARYADFFRLFKNFRGYVEFFLLQDMVSEDYSSVKFFIPFSEFNTAPLPSNLATYLDYRERASLFIESRNQRILKYSRFSSSS</sequence>
<comment type="caution">
    <text evidence="1">The sequence shown here is derived from an EMBL/GenBank/DDBJ whole genome shotgun (WGS) entry which is preliminary data.</text>
</comment>
<dbReference type="Pfam" id="PF22507">
    <property type="entry name" value="DUF6994"/>
    <property type="match status" value="1"/>
</dbReference>
<dbReference type="InterPro" id="IPR054263">
    <property type="entry name" value="DUF6994"/>
</dbReference>
<evidence type="ECO:0000313" key="2">
    <source>
        <dbReference type="Proteomes" id="UP001225596"/>
    </source>
</evidence>
<dbReference type="Proteomes" id="UP001225596">
    <property type="component" value="Unassembled WGS sequence"/>
</dbReference>
<accession>A0ABU1BRP9</accession>
<organism evidence="1 2">
    <name type="scientific">Keguizhuia sedimenti</name>
    <dbReference type="NCBI Taxonomy" id="3064264"/>
    <lineage>
        <taxon>Bacteria</taxon>
        <taxon>Pseudomonadati</taxon>
        <taxon>Pseudomonadota</taxon>
        <taxon>Betaproteobacteria</taxon>
        <taxon>Burkholderiales</taxon>
        <taxon>Oxalobacteraceae</taxon>
        <taxon>Keguizhuia</taxon>
    </lineage>
</organism>
<gene>
    <name evidence="1" type="ORF">Q8A64_14875</name>
</gene>